<evidence type="ECO:0000256" key="7">
    <source>
        <dbReference type="ARBA" id="ARBA00022824"/>
    </source>
</evidence>
<keyword evidence="12" id="KW-0808">Transferase</keyword>
<sequence length="208" mass="23353">MLLFAIGTLFVITIVIALRLWQIIPGHHASPPLHQRHSSCKTLIFLGSGGHTAEMMTLIKALNPDLYTPRYYLVAESDTLSESKANALDASGKVYRLPRAREVGQSWSQVPWNMACALMVSIRILFQTMPDLILCNGPGSCIPICMAAYLVRLLGLRRVQIIYVESFARVTSLSLTGKLLYLFADRFIVQWTELVQKYPKSEYHGILV</sequence>
<keyword evidence="6" id="KW-0812">Transmembrane</keyword>
<dbReference type="PANTHER" id="PTHR12154">
    <property type="entry name" value="GLYCOSYL TRANSFERASE-RELATED"/>
    <property type="match status" value="1"/>
</dbReference>
<dbReference type="AlphaFoldDB" id="A0AAD5P904"/>
<evidence type="ECO:0000256" key="5">
    <source>
        <dbReference type="ARBA" id="ARBA00017467"/>
    </source>
</evidence>
<comment type="subunit">
    <text evidence="4 11">Heterodimer with ALG13 to form a functional enzyme.</text>
</comment>
<accession>A0AAD5P904</accession>
<dbReference type="Gene3D" id="3.40.50.2000">
    <property type="entry name" value="Glycogen Phosphorylase B"/>
    <property type="match status" value="1"/>
</dbReference>
<dbReference type="NCBIfam" id="NF041549">
    <property type="entry name" value="PssD"/>
    <property type="match status" value="1"/>
</dbReference>
<evidence type="ECO:0000256" key="1">
    <source>
        <dbReference type="ARBA" id="ARBA00004389"/>
    </source>
</evidence>
<reference evidence="12" key="2">
    <citation type="submission" date="2023-02" db="EMBL/GenBank/DDBJ databases">
        <authorList>
            <consortium name="DOE Joint Genome Institute"/>
            <person name="Mondo S.J."/>
            <person name="Chang Y."/>
            <person name="Wang Y."/>
            <person name="Ahrendt S."/>
            <person name="Andreopoulos W."/>
            <person name="Barry K."/>
            <person name="Beard J."/>
            <person name="Benny G.L."/>
            <person name="Blankenship S."/>
            <person name="Bonito G."/>
            <person name="Cuomo C."/>
            <person name="Desiro A."/>
            <person name="Gervers K.A."/>
            <person name="Hundley H."/>
            <person name="Kuo A."/>
            <person name="LaButti K."/>
            <person name="Lang B.F."/>
            <person name="Lipzen A."/>
            <person name="O'Donnell K."/>
            <person name="Pangilinan J."/>
            <person name="Reynolds N."/>
            <person name="Sandor L."/>
            <person name="Smith M.W."/>
            <person name="Tsang A."/>
            <person name="Grigoriev I.V."/>
            <person name="Stajich J.E."/>
            <person name="Spatafora J.W."/>
        </authorList>
    </citation>
    <scope>NUCLEOTIDE SEQUENCE</scope>
    <source>
        <strain evidence="12">RSA 2281</strain>
    </source>
</reference>
<dbReference type="GO" id="GO:0031965">
    <property type="term" value="C:nuclear membrane"/>
    <property type="evidence" value="ECO:0007669"/>
    <property type="project" value="UniProtKB-SubCell"/>
</dbReference>
<reference evidence="12" key="1">
    <citation type="journal article" date="2022" name="IScience">
        <title>Evolution of zygomycete secretomes and the origins of terrestrial fungal ecologies.</title>
        <authorList>
            <person name="Chang Y."/>
            <person name="Wang Y."/>
            <person name="Mondo S."/>
            <person name="Ahrendt S."/>
            <person name="Andreopoulos W."/>
            <person name="Barry K."/>
            <person name="Beard J."/>
            <person name="Benny G.L."/>
            <person name="Blankenship S."/>
            <person name="Bonito G."/>
            <person name="Cuomo C."/>
            <person name="Desiro A."/>
            <person name="Gervers K.A."/>
            <person name="Hundley H."/>
            <person name="Kuo A."/>
            <person name="LaButti K."/>
            <person name="Lang B.F."/>
            <person name="Lipzen A."/>
            <person name="O'Donnell K."/>
            <person name="Pangilinan J."/>
            <person name="Reynolds N."/>
            <person name="Sandor L."/>
            <person name="Smith M.E."/>
            <person name="Tsang A."/>
            <person name="Grigoriev I.V."/>
            <person name="Stajich J.E."/>
            <person name="Spatafora J.W."/>
        </authorList>
    </citation>
    <scope>NUCLEOTIDE SEQUENCE</scope>
    <source>
        <strain evidence="12">RSA 2281</strain>
    </source>
</reference>
<dbReference type="EMBL" id="JAIXMP010000036">
    <property type="protein sequence ID" value="KAI9249206.1"/>
    <property type="molecule type" value="Genomic_DNA"/>
</dbReference>
<evidence type="ECO:0000256" key="11">
    <source>
        <dbReference type="RuleBase" id="RU362127"/>
    </source>
</evidence>
<evidence type="ECO:0000313" key="12">
    <source>
        <dbReference type="EMBL" id="KAI9249206.1"/>
    </source>
</evidence>
<dbReference type="PANTHER" id="PTHR12154:SF4">
    <property type="entry name" value="UDP-N-ACETYLGLUCOSAMINE TRANSFERASE SUBUNIT ALG14 HOMOLOG"/>
    <property type="match status" value="1"/>
</dbReference>
<proteinExistence type="inferred from homology"/>
<gene>
    <name evidence="11" type="primary">ALG14</name>
    <name evidence="12" type="ORF">BDA99DRAFT_223494</name>
</gene>
<dbReference type="GO" id="GO:0043541">
    <property type="term" value="C:UDP-N-acetylglucosamine transferase complex"/>
    <property type="evidence" value="ECO:0007669"/>
    <property type="project" value="TreeGrafter"/>
</dbReference>
<dbReference type="InterPro" id="IPR013969">
    <property type="entry name" value="Oligosacch_biosynth_Alg14"/>
</dbReference>
<dbReference type="SUPFAM" id="SSF53756">
    <property type="entry name" value="UDP-Glycosyltransferase/glycogen phosphorylase"/>
    <property type="match status" value="1"/>
</dbReference>
<evidence type="ECO:0000256" key="10">
    <source>
        <dbReference type="ARBA" id="ARBA00032062"/>
    </source>
</evidence>
<dbReference type="GO" id="GO:0006488">
    <property type="term" value="P:dolichol-linked oligosaccharide biosynthetic process"/>
    <property type="evidence" value="ECO:0007669"/>
    <property type="project" value="InterPro"/>
</dbReference>
<comment type="subcellular location">
    <subcellularLocation>
        <location evidence="1 11">Endoplasmic reticulum membrane</location>
        <topology evidence="1 11">Single-pass membrane protein</topology>
    </subcellularLocation>
    <subcellularLocation>
        <location evidence="2">Nucleus membrane</location>
        <topology evidence="2">Single-pass membrane protein</topology>
    </subcellularLocation>
</comment>
<evidence type="ECO:0000256" key="9">
    <source>
        <dbReference type="ARBA" id="ARBA00023136"/>
    </source>
</evidence>
<evidence type="ECO:0000256" key="6">
    <source>
        <dbReference type="ARBA" id="ARBA00022692"/>
    </source>
</evidence>
<keyword evidence="13" id="KW-1185">Reference proteome</keyword>
<dbReference type="GO" id="GO:0004577">
    <property type="term" value="F:N-acetylglucosaminyldiphosphodolichol N-acetylglucosaminyltransferase activity"/>
    <property type="evidence" value="ECO:0007669"/>
    <property type="project" value="TreeGrafter"/>
</dbReference>
<evidence type="ECO:0000256" key="3">
    <source>
        <dbReference type="ARBA" id="ARBA00009731"/>
    </source>
</evidence>
<evidence type="ECO:0000256" key="2">
    <source>
        <dbReference type="ARBA" id="ARBA00004590"/>
    </source>
</evidence>
<evidence type="ECO:0000313" key="13">
    <source>
        <dbReference type="Proteomes" id="UP001209540"/>
    </source>
</evidence>
<evidence type="ECO:0000256" key="8">
    <source>
        <dbReference type="ARBA" id="ARBA00022989"/>
    </source>
</evidence>
<comment type="similarity">
    <text evidence="3 11">Belongs to the ALG14 family.</text>
</comment>
<protein>
    <recommendedName>
        <fullName evidence="5 11">UDP-N-acetylglucosamine transferase subunit ALG14</fullName>
    </recommendedName>
    <alternativeName>
        <fullName evidence="10 11">Asparagine-linked glycosylation protein 14</fullName>
    </alternativeName>
</protein>
<comment type="function">
    <text evidence="11">Involved in protein N-glycosylation. Essential for the second step of the dolichol-linked oligosaccharide pathway. Anchors the catalytic subunit ALG13 to the ER.</text>
</comment>
<comment type="caution">
    <text evidence="12">The sequence shown here is derived from an EMBL/GenBank/DDBJ whole genome shotgun (WGS) entry which is preliminary data.</text>
</comment>
<keyword evidence="8" id="KW-1133">Transmembrane helix</keyword>
<keyword evidence="7 11" id="KW-0256">Endoplasmic reticulum</keyword>
<dbReference type="Pfam" id="PF08660">
    <property type="entry name" value="Alg14"/>
    <property type="match status" value="1"/>
</dbReference>
<keyword evidence="9" id="KW-0472">Membrane</keyword>
<dbReference type="Proteomes" id="UP001209540">
    <property type="component" value="Unassembled WGS sequence"/>
</dbReference>
<organism evidence="12 13">
    <name type="scientific">Phascolomyces articulosus</name>
    <dbReference type="NCBI Taxonomy" id="60185"/>
    <lineage>
        <taxon>Eukaryota</taxon>
        <taxon>Fungi</taxon>
        <taxon>Fungi incertae sedis</taxon>
        <taxon>Mucoromycota</taxon>
        <taxon>Mucoromycotina</taxon>
        <taxon>Mucoromycetes</taxon>
        <taxon>Mucorales</taxon>
        <taxon>Lichtheimiaceae</taxon>
        <taxon>Phascolomyces</taxon>
    </lineage>
</organism>
<name>A0AAD5P904_9FUNG</name>
<evidence type="ECO:0000256" key="4">
    <source>
        <dbReference type="ARBA" id="ARBA00011335"/>
    </source>
</evidence>